<proteinExistence type="predicted"/>
<protein>
    <submittedName>
        <fullName evidence="2">Uncharacterized protein</fullName>
    </submittedName>
</protein>
<reference evidence="2 3" key="1">
    <citation type="submission" date="2024-02" db="EMBL/GenBank/DDBJ databases">
        <authorList>
            <person name="Chen Y."/>
            <person name="Shah S."/>
            <person name="Dougan E. K."/>
            <person name="Thang M."/>
            <person name="Chan C."/>
        </authorList>
    </citation>
    <scope>NUCLEOTIDE SEQUENCE [LARGE SCALE GENOMIC DNA]</scope>
</reference>
<name>A0ABP0NKC8_9DINO</name>
<dbReference type="Proteomes" id="UP001642484">
    <property type="component" value="Unassembled WGS sequence"/>
</dbReference>
<evidence type="ECO:0000313" key="3">
    <source>
        <dbReference type="Proteomes" id="UP001642484"/>
    </source>
</evidence>
<dbReference type="EMBL" id="CAXAMN010021844">
    <property type="protein sequence ID" value="CAK9063989.1"/>
    <property type="molecule type" value="Genomic_DNA"/>
</dbReference>
<feature type="non-terminal residue" evidence="2">
    <location>
        <position position="1"/>
    </location>
</feature>
<accession>A0ABP0NKC8</accession>
<comment type="caution">
    <text evidence="2">The sequence shown here is derived from an EMBL/GenBank/DDBJ whole genome shotgun (WGS) entry which is preliminary data.</text>
</comment>
<keyword evidence="1" id="KW-1133">Transmembrane helix</keyword>
<feature type="transmembrane region" description="Helical" evidence="1">
    <location>
        <begin position="248"/>
        <end position="269"/>
    </location>
</feature>
<evidence type="ECO:0000313" key="2">
    <source>
        <dbReference type="EMBL" id="CAK9063989.1"/>
    </source>
</evidence>
<sequence length="433" mass="47970">EMICFDRKSAWSIPLVLSKHNFLEGIFGAFLIIMNATMQVLFTVIIMSPDFLGDGLSVQDARTWRLRFAHDLDFVGLDHRNLASIVCDEDGALIFSTAQVTQLVEINNYLGLEKLSFQLPNFQSFGILWILWGRAREMYMPHFAERWGINIGVERLLGLSWQRISIMTIVCVGRAVVAGALLISGTIWLGNTTSITELMLNSVALEAVLHIDEFICRALVPTNMQQKIKRLPPMQVRTSRRWKSVENVLLACMLAAALLVPYMTVLVPLREAMLSVKTEMCGGDIDFVVTGTSGQMYTSLSASAGAPPSSDVRNAELAVNEILSGEAKRNGITKYSIWEGGSIGLLLARRQQLYPDSRKSSTFAVRMTGTITSLQFCRVWVCGLACQKQRPAKSWPISAVKKPLSGCSRWKHFGFATLAPDIAGALGHCHLHC</sequence>
<organism evidence="2 3">
    <name type="scientific">Durusdinium trenchii</name>
    <dbReference type="NCBI Taxonomy" id="1381693"/>
    <lineage>
        <taxon>Eukaryota</taxon>
        <taxon>Sar</taxon>
        <taxon>Alveolata</taxon>
        <taxon>Dinophyceae</taxon>
        <taxon>Suessiales</taxon>
        <taxon>Symbiodiniaceae</taxon>
        <taxon>Durusdinium</taxon>
    </lineage>
</organism>
<keyword evidence="1" id="KW-0812">Transmembrane</keyword>
<gene>
    <name evidence="2" type="ORF">CCMP2556_LOCUS31432</name>
</gene>
<keyword evidence="1" id="KW-0472">Membrane</keyword>
<feature type="transmembrane region" description="Helical" evidence="1">
    <location>
        <begin position="164"/>
        <end position="189"/>
    </location>
</feature>
<evidence type="ECO:0000256" key="1">
    <source>
        <dbReference type="SAM" id="Phobius"/>
    </source>
</evidence>
<feature type="transmembrane region" description="Helical" evidence="1">
    <location>
        <begin position="21"/>
        <end position="47"/>
    </location>
</feature>
<keyword evidence="3" id="KW-1185">Reference proteome</keyword>